<organism evidence="2 3">
    <name type="scientific">Treponema primitia (strain ATCC BAA-887 / DSM 12427 / ZAS-2)</name>
    <dbReference type="NCBI Taxonomy" id="545694"/>
    <lineage>
        <taxon>Bacteria</taxon>
        <taxon>Pseudomonadati</taxon>
        <taxon>Spirochaetota</taxon>
        <taxon>Spirochaetia</taxon>
        <taxon>Spirochaetales</taxon>
        <taxon>Treponemataceae</taxon>
        <taxon>Treponema</taxon>
    </lineage>
</organism>
<dbReference type="InterPro" id="IPR050659">
    <property type="entry name" value="Peptidase_M24B"/>
</dbReference>
<dbReference type="HOGENOM" id="CLU_017266_4_2_12"/>
<keyword evidence="3" id="KW-1185">Reference proteome</keyword>
<dbReference type="EMBL" id="CP001843">
    <property type="protein sequence ID" value="AEF85165.1"/>
    <property type="molecule type" value="Genomic_DNA"/>
</dbReference>
<proteinExistence type="predicted"/>
<protein>
    <submittedName>
        <fullName evidence="2">Peptidase, M24 family</fullName>
        <ecNumber evidence="2">3.4.-.-</ecNumber>
    </submittedName>
</protein>
<reference evidence="2 3" key="2">
    <citation type="journal article" date="2011" name="ISME J.">
        <title>RNA-seq reveals cooperative metabolic interactions between two termite-gut spirochete species in co-culture.</title>
        <authorList>
            <person name="Rosenthal A.Z."/>
            <person name="Matson E.G."/>
            <person name="Eldar A."/>
            <person name="Leadbetter J.R."/>
        </authorList>
    </citation>
    <scope>NUCLEOTIDE SEQUENCE [LARGE SCALE GENOMIC DNA]</scope>
    <source>
        <strain evidence="3">ATCC BAA-887 / DSM 12427 / ZAS-2</strain>
    </source>
</reference>
<name>F5YH97_TREPZ</name>
<sequence length="385" mass="42630">MRANRIPIKQEEGEASPFELRRQKIYDWMAREGISMVMFEDFEGRRDPSIRWLSGQPSDALLFLWAGGKSLLVPWDANMAALYAQTDAVIPYAEFERQAVKALRAAALFFKVPPGSRIEISPSTSYTSFLKYLEEADDYDILCRIDCAHSETEQLRAVKDEAEQQIYRKAAEITNEITDLLEKNVRAGTLGSESDVALFIEGESRKRGCEGTGFETLAAGAERSFGIHAFPAYTAEPFAGPGLSILDYGLKYMGYTTDVTLTFVRDPSPAQEKMLTLTEKAYAKSLSLLKDGVSAREIALAADAVFSKARKSMPHSLGHGIGLEAHEAPALSSRTDNSWLLRAGMIFTLEPGLYDPRHGGCRLENDILLTPEGAEVLTNSRIVRL</sequence>
<dbReference type="Proteomes" id="UP000009223">
    <property type="component" value="Chromosome"/>
</dbReference>
<dbReference type="SUPFAM" id="SSF55920">
    <property type="entry name" value="Creatinase/aminopeptidase"/>
    <property type="match status" value="1"/>
</dbReference>
<dbReference type="eggNOG" id="COG0006">
    <property type="taxonomic scope" value="Bacteria"/>
</dbReference>
<feature type="domain" description="Peptidase M24" evidence="1">
    <location>
        <begin position="166"/>
        <end position="370"/>
    </location>
</feature>
<dbReference type="EC" id="3.4.-.-" evidence="2"/>
<dbReference type="OrthoDB" id="9806388at2"/>
<dbReference type="RefSeq" id="WP_015708964.1">
    <property type="nucleotide sequence ID" value="NC_015578.1"/>
</dbReference>
<keyword evidence="2" id="KW-0378">Hydrolase</keyword>
<dbReference type="PANTHER" id="PTHR46112:SF2">
    <property type="entry name" value="XAA-PRO AMINOPEPTIDASE P-RELATED"/>
    <property type="match status" value="1"/>
</dbReference>
<dbReference type="KEGG" id="tpi:TREPR_1107"/>
<gene>
    <name evidence="2" type="ordered locus">TREPR_1107</name>
</gene>
<dbReference type="InterPro" id="IPR036005">
    <property type="entry name" value="Creatinase/aminopeptidase-like"/>
</dbReference>
<dbReference type="InterPro" id="IPR000994">
    <property type="entry name" value="Pept_M24"/>
</dbReference>
<dbReference type="AlphaFoldDB" id="F5YH97"/>
<evidence type="ECO:0000313" key="2">
    <source>
        <dbReference type="EMBL" id="AEF85165.1"/>
    </source>
</evidence>
<dbReference type="GO" id="GO:0016787">
    <property type="term" value="F:hydrolase activity"/>
    <property type="evidence" value="ECO:0007669"/>
    <property type="project" value="UniProtKB-KW"/>
</dbReference>
<reference evidence="3" key="1">
    <citation type="submission" date="2009-12" db="EMBL/GenBank/DDBJ databases">
        <title>Complete sequence of Treponema primitia strain ZAS-2.</title>
        <authorList>
            <person name="Tetu S.G."/>
            <person name="Matson E."/>
            <person name="Ren Q."/>
            <person name="Seshadri R."/>
            <person name="Elbourne L."/>
            <person name="Hassan K.A."/>
            <person name="Durkin A."/>
            <person name="Radune D."/>
            <person name="Mohamoud Y."/>
            <person name="Shay R."/>
            <person name="Jin S."/>
            <person name="Zhang X."/>
            <person name="Lucey K."/>
            <person name="Ballor N.R."/>
            <person name="Ottesen E."/>
            <person name="Rosenthal R."/>
            <person name="Allen A."/>
            <person name="Leadbetter J.R."/>
            <person name="Paulsen I.T."/>
        </authorList>
    </citation>
    <scope>NUCLEOTIDE SEQUENCE [LARGE SCALE GENOMIC DNA]</scope>
    <source>
        <strain evidence="3">ATCC BAA-887 / DSM 12427 / ZAS-2</strain>
    </source>
</reference>
<dbReference type="Pfam" id="PF00557">
    <property type="entry name" value="Peptidase_M24"/>
    <property type="match status" value="1"/>
</dbReference>
<accession>F5YH97</accession>
<dbReference type="PANTHER" id="PTHR46112">
    <property type="entry name" value="AMINOPEPTIDASE"/>
    <property type="match status" value="1"/>
</dbReference>
<dbReference type="Gene3D" id="3.90.230.10">
    <property type="entry name" value="Creatinase/methionine aminopeptidase superfamily"/>
    <property type="match status" value="1"/>
</dbReference>
<evidence type="ECO:0000259" key="1">
    <source>
        <dbReference type="Pfam" id="PF00557"/>
    </source>
</evidence>
<dbReference type="STRING" id="545694.TREPR_1107"/>
<evidence type="ECO:0000313" key="3">
    <source>
        <dbReference type="Proteomes" id="UP000009223"/>
    </source>
</evidence>